<dbReference type="PROSITE" id="PS51352">
    <property type="entry name" value="THIOREDOXIN_2"/>
    <property type="match status" value="1"/>
</dbReference>
<protein>
    <submittedName>
        <fullName evidence="4">SCO family protein</fullName>
    </submittedName>
</protein>
<evidence type="ECO:0000256" key="2">
    <source>
        <dbReference type="ARBA" id="ARBA00023008"/>
    </source>
</evidence>
<dbReference type="Proteomes" id="UP001597118">
    <property type="component" value="Unassembled WGS sequence"/>
</dbReference>
<dbReference type="PANTHER" id="PTHR12151:SF25">
    <property type="entry name" value="LINALOOL DEHYDRATASE_ISOMERASE DOMAIN-CONTAINING PROTEIN"/>
    <property type="match status" value="1"/>
</dbReference>
<comment type="caution">
    <text evidence="4">The sequence shown here is derived from an EMBL/GenBank/DDBJ whole genome shotgun (WGS) entry which is preliminary data.</text>
</comment>
<organism evidence="4 5">
    <name type="scientific">Pseudopedobacter beijingensis</name>
    <dbReference type="NCBI Taxonomy" id="1207056"/>
    <lineage>
        <taxon>Bacteria</taxon>
        <taxon>Pseudomonadati</taxon>
        <taxon>Bacteroidota</taxon>
        <taxon>Sphingobacteriia</taxon>
        <taxon>Sphingobacteriales</taxon>
        <taxon>Sphingobacteriaceae</taxon>
        <taxon>Pseudopedobacter</taxon>
    </lineage>
</organism>
<name>A0ABW4IAQ4_9SPHI</name>
<dbReference type="RefSeq" id="WP_379662210.1">
    <property type="nucleotide sequence ID" value="NZ_JBHUDG010000012.1"/>
</dbReference>
<dbReference type="Pfam" id="PF02630">
    <property type="entry name" value="SCO1-SenC"/>
    <property type="match status" value="1"/>
</dbReference>
<evidence type="ECO:0000256" key="1">
    <source>
        <dbReference type="ARBA" id="ARBA00010996"/>
    </source>
</evidence>
<dbReference type="PROSITE" id="PS50890">
    <property type="entry name" value="PUA"/>
    <property type="match status" value="1"/>
</dbReference>
<keyword evidence="5" id="KW-1185">Reference proteome</keyword>
<gene>
    <name evidence="4" type="ORF">ACFSAH_08085</name>
</gene>
<evidence type="ECO:0000313" key="5">
    <source>
        <dbReference type="Proteomes" id="UP001597118"/>
    </source>
</evidence>
<keyword evidence="2" id="KW-0186">Copper</keyword>
<accession>A0ABW4IAQ4</accession>
<feature type="domain" description="Thioredoxin" evidence="3">
    <location>
        <begin position="44"/>
        <end position="213"/>
    </location>
</feature>
<reference evidence="5" key="1">
    <citation type="journal article" date="2019" name="Int. J. Syst. Evol. Microbiol.">
        <title>The Global Catalogue of Microorganisms (GCM) 10K type strain sequencing project: providing services to taxonomists for standard genome sequencing and annotation.</title>
        <authorList>
            <consortium name="The Broad Institute Genomics Platform"/>
            <consortium name="The Broad Institute Genome Sequencing Center for Infectious Disease"/>
            <person name="Wu L."/>
            <person name="Ma J."/>
        </authorList>
    </citation>
    <scope>NUCLEOTIDE SEQUENCE [LARGE SCALE GENOMIC DNA]</scope>
    <source>
        <strain evidence="5">CCUG 53762</strain>
    </source>
</reference>
<dbReference type="Gene3D" id="3.40.30.10">
    <property type="entry name" value="Glutaredoxin"/>
    <property type="match status" value="1"/>
</dbReference>
<comment type="similarity">
    <text evidence="1">Belongs to the SCO1/2 family.</text>
</comment>
<dbReference type="InterPro" id="IPR013766">
    <property type="entry name" value="Thioredoxin_domain"/>
</dbReference>
<dbReference type="InterPro" id="IPR003782">
    <property type="entry name" value="SCO1/SenC"/>
</dbReference>
<dbReference type="SUPFAM" id="SSF52833">
    <property type="entry name" value="Thioredoxin-like"/>
    <property type="match status" value="1"/>
</dbReference>
<dbReference type="PANTHER" id="PTHR12151">
    <property type="entry name" value="ELECTRON TRANSPORT PROTIN SCO1/SENC FAMILY MEMBER"/>
    <property type="match status" value="1"/>
</dbReference>
<dbReference type="InterPro" id="IPR036249">
    <property type="entry name" value="Thioredoxin-like_sf"/>
</dbReference>
<dbReference type="CDD" id="cd02968">
    <property type="entry name" value="SCO"/>
    <property type="match status" value="1"/>
</dbReference>
<evidence type="ECO:0000259" key="3">
    <source>
        <dbReference type="PROSITE" id="PS51352"/>
    </source>
</evidence>
<sequence>MKKLSKKAWILFFSLAIVLPTAVFFTMRYYQQNISELPYYAENYTIQNNVPDFKVPEYQFINQDSLPVDHSFTDGKIWVAHYFFTTCPTICPAMISGISDVQEHFKENDEVRIVSFTVNPETDTPEVLKNYAEDKGIDTRQWQLATGDKKLLYRFARKGLFIEATDGDGGANDFIHSEKLVLIDRENRIRGYYDGTETSDIKLLINDIQRLLEEKK</sequence>
<dbReference type="EMBL" id="JBHUDG010000012">
    <property type="protein sequence ID" value="MFD1629831.1"/>
    <property type="molecule type" value="Genomic_DNA"/>
</dbReference>
<evidence type="ECO:0000313" key="4">
    <source>
        <dbReference type="EMBL" id="MFD1629831.1"/>
    </source>
</evidence>
<proteinExistence type="inferred from homology"/>